<organism evidence="1 2">
    <name type="scientific">Fibrobacter succinogenes</name>
    <name type="common">Bacteroides succinogenes</name>
    <dbReference type="NCBI Taxonomy" id="833"/>
    <lineage>
        <taxon>Bacteria</taxon>
        <taxon>Pseudomonadati</taxon>
        <taxon>Fibrobacterota</taxon>
        <taxon>Fibrobacteria</taxon>
        <taxon>Fibrobacterales</taxon>
        <taxon>Fibrobacteraceae</taxon>
        <taxon>Fibrobacter</taxon>
    </lineage>
</organism>
<dbReference type="RefSeq" id="WP_109573635.1">
    <property type="nucleotide sequence ID" value="NZ_UHJL01000006.1"/>
</dbReference>
<gene>
    <name evidence="1" type="ORF">SAMN05661053_2844</name>
</gene>
<evidence type="ECO:0008006" key="3">
    <source>
        <dbReference type="Google" id="ProtNLM"/>
    </source>
</evidence>
<evidence type="ECO:0000313" key="2">
    <source>
        <dbReference type="Proteomes" id="UP000255423"/>
    </source>
</evidence>
<reference evidence="1 2" key="1">
    <citation type="submission" date="2017-08" db="EMBL/GenBank/DDBJ databases">
        <authorList>
            <person name="de Groot N.N."/>
        </authorList>
    </citation>
    <scope>NUCLEOTIDE SEQUENCE [LARGE SCALE GENOMIC DNA]</scope>
    <source>
        <strain evidence="1 2">HM2</strain>
    </source>
</reference>
<dbReference type="AlphaFoldDB" id="A0A380S861"/>
<sequence>MFYFSKNREINDFCNELVNSHLWEYSRRGKHISIKRTIKETTLNLTVPTTPSDPDAALRFRNKYRRLIRQYLIDNNIISA</sequence>
<dbReference type="Proteomes" id="UP000255423">
    <property type="component" value="Unassembled WGS sequence"/>
</dbReference>
<proteinExistence type="predicted"/>
<accession>A0A380S861</accession>
<evidence type="ECO:0000313" key="1">
    <source>
        <dbReference type="EMBL" id="SUQ26039.1"/>
    </source>
</evidence>
<protein>
    <recommendedName>
        <fullName evidence="3">HicA toxin of toxin-antitoxin</fullName>
    </recommendedName>
</protein>
<dbReference type="EMBL" id="UHJL01000006">
    <property type="protein sequence ID" value="SUQ26039.1"/>
    <property type="molecule type" value="Genomic_DNA"/>
</dbReference>
<name>A0A380S861_FIBSU</name>